<comment type="caution">
    <text evidence="2">The sequence shown here is derived from an EMBL/GenBank/DDBJ whole genome shotgun (WGS) entry which is preliminary data.</text>
</comment>
<gene>
    <name evidence="2" type="ORF">Q8A67_024652</name>
</gene>
<organism evidence="2 3">
    <name type="scientific">Cirrhinus molitorella</name>
    <name type="common">mud carp</name>
    <dbReference type="NCBI Taxonomy" id="172907"/>
    <lineage>
        <taxon>Eukaryota</taxon>
        <taxon>Metazoa</taxon>
        <taxon>Chordata</taxon>
        <taxon>Craniata</taxon>
        <taxon>Vertebrata</taxon>
        <taxon>Euteleostomi</taxon>
        <taxon>Actinopterygii</taxon>
        <taxon>Neopterygii</taxon>
        <taxon>Teleostei</taxon>
        <taxon>Ostariophysi</taxon>
        <taxon>Cypriniformes</taxon>
        <taxon>Cyprinidae</taxon>
        <taxon>Labeoninae</taxon>
        <taxon>Labeonini</taxon>
        <taxon>Cirrhinus</taxon>
    </lineage>
</organism>
<dbReference type="AlphaFoldDB" id="A0AA88TKD4"/>
<accession>A0AA88TKD4</accession>
<evidence type="ECO:0000313" key="2">
    <source>
        <dbReference type="EMBL" id="KAK2870260.1"/>
    </source>
</evidence>
<feature type="region of interest" description="Disordered" evidence="1">
    <location>
        <begin position="1"/>
        <end position="80"/>
    </location>
</feature>
<proteinExistence type="predicted"/>
<protein>
    <submittedName>
        <fullName evidence="2">Uncharacterized protein</fullName>
    </submittedName>
</protein>
<dbReference type="EMBL" id="JAUYZG010000024">
    <property type="protein sequence ID" value="KAK2870260.1"/>
    <property type="molecule type" value="Genomic_DNA"/>
</dbReference>
<reference evidence="2" key="1">
    <citation type="submission" date="2023-08" db="EMBL/GenBank/DDBJ databases">
        <title>Chromosome-level Genome Assembly of mud carp (Cirrhinus molitorella).</title>
        <authorList>
            <person name="Liu H."/>
        </authorList>
    </citation>
    <scope>NUCLEOTIDE SEQUENCE</scope>
    <source>
        <strain evidence="2">Prfri</strain>
        <tissue evidence="2">Muscle</tissue>
    </source>
</reference>
<evidence type="ECO:0000256" key="1">
    <source>
        <dbReference type="SAM" id="MobiDB-lite"/>
    </source>
</evidence>
<dbReference type="Proteomes" id="UP001187343">
    <property type="component" value="Unassembled WGS sequence"/>
</dbReference>
<sequence>MMNTPDSETAEEDGEKLKGSRSGQAAMAMRQRRSGEAATVDYHHHHHRNHHGGNGSQDMEARRRTSVGSLHPRRAVEKPLPCATKRLQSIVLKRPFRFPTMPAVLLFLSVEDSLR</sequence>
<keyword evidence="3" id="KW-1185">Reference proteome</keyword>
<evidence type="ECO:0000313" key="3">
    <source>
        <dbReference type="Proteomes" id="UP001187343"/>
    </source>
</evidence>
<name>A0AA88TKD4_9TELE</name>